<evidence type="ECO:0008006" key="3">
    <source>
        <dbReference type="Google" id="ProtNLM"/>
    </source>
</evidence>
<dbReference type="EMBL" id="BMHT01000001">
    <property type="protein sequence ID" value="GGE96943.1"/>
    <property type="molecule type" value="Genomic_DNA"/>
</dbReference>
<dbReference type="RefSeq" id="WP_188810532.1">
    <property type="nucleotide sequence ID" value="NZ_BMHT01000001.1"/>
</dbReference>
<sequence>MKIPFLTKPTIKKVTGEAFGTERTQLATLVDKFLQELPELIALSVVEIKSGRTLAAYTSHVNFDPYKLTTLSTKVVKEFQKALTTPWLTNQEINDLAIVLEDQFHIIRLMADKRRYCYLAVKTSDTNMAIAREIMRTLTA</sequence>
<keyword evidence="2" id="KW-1185">Reference proteome</keyword>
<evidence type="ECO:0000313" key="2">
    <source>
        <dbReference type="Proteomes" id="UP000632273"/>
    </source>
</evidence>
<evidence type="ECO:0000313" key="1">
    <source>
        <dbReference type="EMBL" id="GGE96943.1"/>
    </source>
</evidence>
<gene>
    <name evidence="1" type="ORF">GCM10011383_04640</name>
</gene>
<organism evidence="1 2">
    <name type="scientific">Hymenobacter cavernae</name>
    <dbReference type="NCBI Taxonomy" id="2044852"/>
    <lineage>
        <taxon>Bacteria</taxon>
        <taxon>Pseudomonadati</taxon>
        <taxon>Bacteroidota</taxon>
        <taxon>Cytophagia</taxon>
        <taxon>Cytophagales</taxon>
        <taxon>Hymenobacteraceae</taxon>
        <taxon>Hymenobacter</taxon>
    </lineage>
</organism>
<proteinExistence type="predicted"/>
<accession>A0ABQ1TK08</accession>
<comment type="caution">
    <text evidence="1">The sequence shown here is derived from an EMBL/GenBank/DDBJ whole genome shotgun (WGS) entry which is preliminary data.</text>
</comment>
<protein>
    <recommendedName>
        <fullName evidence="3">Roadblock/LAMTOR2 domain-containing protein</fullName>
    </recommendedName>
</protein>
<name>A0ABQ1TK08_9BACT</name>
<dbReference type="Proteomes" id="UP000632273">
    <property type="component" value="Unassembled WGS sequence"/>
</dbReference>
<reference evidence="2" key="1">
    <citation type="journal article" date="2019" name="Int. J. Syst. Evol. Microbiol.">
        <title>The Global Catalogue of Microorganisms (GCM) 10K type strain sequencing project: providing services to taxonomists for standard genome sequencing and annotation.</title>
        <authorList>
            <consortium name="The Broad Institute Genomics Platform"/>
            <consortium name="The Broad Institute Genome Sequencing Center for Infectious Disease"/>
            <person name="Wu L."/>
            <person name="Ma J."/>
        </authorList>
    </citation>
    <scope>NUCLEOTIDE SEQUENCE [LARGE SCALE GENOMIC DNA]</scope>
    <source>
        <strain evidence="2">CGMCC 1.15197</strain>
    </source>
</reference>